<dbReference type="CDD" id="cd22249">
    <property type="entry name" value="UDM1_RNF168_RNF169-like"/>
    <property type="match status" value="1"/>
</dbReference>
<feature type="region of interest" description="Disordered" evidence="2">
    <location>
        <begin position="505"/>
        <end position="524"/>
    </location>
</feature>
<dbReference type="CDD" id="cd00072">
    <property type="entry name" value="GYF"/>
    <property type="match status" value="1"/>
</dbReference>
<feature type="compositionally biased region" description="Basic and acidic residues" evidence="2">
    <location>
        <begin position="454"/>
        <end position="463"/>
    </location>
</feature>
<evidence type="ECO:0000259" key="3">
    <source>
        <dbReference type="PROSITE" id="PS50829"/>
    </source>
</evidence>
<reference evidence="4 5" key="1">
    <citation type="submission" date="2015-08" db="EMBL/GenBank/DDBJ databases">
        <title>Ancestral chromatin configuration constrains chromatin evolution on differentiating sex chromosomes in Drosophila.</title>
        <authorList>
            <person name="Zhou Q."/>
            <person name="Bachtrog D."/>
        </authorList>
    </citation>
    <scope>NUCLEOTIDE SEQUENCE [LARGE SCALE GENOMIC DNA]</scope>
    <source>
        <tissue evidence="4">Whole larvae</tissue>
    </source>
</reference>
<feature type="compositionally biased region" description="Polar residues" evidence="2">
    <location>
        <begin position="464"/>
        <end position="476"/>
    </location>
</feature>
<dbReference type="Proteomes" id="UP000494163">
    <property type="component" value="Chromosome 4"/>
</dbReference>
<feature type="compositionally biased region" description="Polar residues" evidence="2">
    <location>
        <begin position="336"/>
        <end position="345"/>
    </location>
</feature>
<feature type="region of interest" description="Disordered" evidence="2">
    <location>
        <begin position="438"/>
        <end position="482"/>
    </location>
</feature>
<keyword evidence="5" id="KW-1185">Reference proteome</keyword>
<evidence type="ECO:0000256" key="2">
    <source>
        <dbReference type="SAM" id="MobiDB-lite"/>
    </source>
</evidence>
<sequence length="1622" mass="177053">MSAEPPVASGNNMSGISGAACPGSGATAGGINIAMQLHSFGSGGVGGGNQGSHATASRNMFPEYRYGREEMLSLFDRNCLLPQILPSFKKLFIDKVQYPLALTPSSEDEMNTQSPLGCNSRPSWLQRSAGGFGIPSRGSGRGGTVDRGRMRGKSSYHSMYQRAGAIYDDSVPAVSIKSERNWNERNGTGDSAAVGVTVSVAGGGSSGVGGSGLDWNGTPSSSPRKEFSNHNRNMENWRRNRNEDGSGDGPATAGGGTVGTEVSGWRSGSSHRWGRSTSWRDEDSIQGTNLDGIGFTVTAPNVQRSISVLATVGNERGIASGKASKSVPPSVGPGRQTGSKSNPTWPGQDVEDNLPEWAMENPSEPIVGGTFDSSGAFHGERDVQLHNQRINANKLPDESCTGKDESSAENILDLKMEPVPLDQSSLLIKPIEKMIQESKLQKECSDVGSSTSKGVHERRDRDVGSQTSDTSKSSPTHGDISERIKEVADEVEKLIMDDDNVDVVRSDSQKEDNPAELVCTGNDSVNGSVADSTTIYTMTTLPNTGVVDPGQRQQHQLLGQLTEAGIGPPTSGLLVSELAQKPLPFSDQVPQNHHRIQQEQPHLSGLSTHVINANANDLWFYRDPQSNVQGPFSAIEMTEWYRAGYFNENLFVRRFSDSRFRPLGELIKLCHGNMPFTHSHLLPSSLDLDNLPIPIIPQQHKPMPLLPSLNDQQQRSGPGSGSVSSSSPSIVDEQLKANVTAAADSLSAAIKGHLSAQQSIDTSHMLTMRFQMLQDQYLQHQEYQIISELSKNECFQRLDPTQREAIVRAKVQMLVLPEYLSSFSGLSNSLAALNPIAGNQLYDAIAQKAKNDEQQHLFQSGGGPPEQRPPRGNFLDANNFIVNAQLMHQQQTRRQAIINQKTVHPHPDPELNKLNDGSTDIGLLNEYNLRMLLRGPSGAGAAGQQHNAVVKPSPGVDFMTEAQLLASQSLMMPMWSQQQQQQSAQPWSAISNAKVTLWDVAALEEEHSQQKHNHLVTESQTTPTYPSSLNVTTQQQQQQQEQEQQQEQPQQGLDEEAQKIPQILHIPNQQQQQLSICKMISKQQTQTVSKPQEGKNQQTELKISDEERRRDQAEERRRLKEERKRQQLEEERRRYMQAEEEKSRQLQEEKERQQLIQTQRRKALLGIPQPNTLSSPASGSGSTTGIAVNSKQVVSKNEQQQGARAHGNATSVAPWSLQTVNVSSAPGLAEIQKAERRERRADQQRQQEQLDKQMRATAAAAAEANDALLKWQASPAPAPVMSLVDIQAEEAKRLANELLEQQRRRESEQQQQQTTIASNLNLPGSLSNIWGNATNKAWSATTASTIIGSGHTTSSGTSLWDNTKPAAVSVSAKHTPNLATSTAASVLSAGLPANITNSKPQFKPAVAVPSPRNLRKSQTLPAMQKISSKPASSSGHTQQHDKNNSKVGMSKANSKPACGGDDKKPNGTKIPHQSGGCESKISEYVNEFTIWCIKSLDNMSAKVDVPTFVAFLQDLEAPYEVKDYVRIYLGEGKESSDFSKQFLERRSKYKSLQRAQNAHNDDMCKPAPAITPSSNDNGEGKNKQKKIKKNKMTKMDARILGFSVTAAEGRINVGGRDYVDGP</sequence>
<dbReference type="STRING" id="30019.A0A0M3QYS4"/>
<name>A0A0M3QYS4_DROBS</name>
<feature type="region of interest" description="Disordered" evidence="2">
    <location>
        <begin position="204"/>
        <end position="283"/>
    </location>
</feature>
<gene>
    <name evidence="4" type="ORF">Dbus_chr4g57</name>
</gene>
<keyword evidence="1" id="KW-0175">Coiled coil</keyword>
<feature type="region of interest" description="Disordered" evidence="2">
    <location>
        <begin position="1085"/>
        <end position="1185"/>
    </location>
</feature>
<feature type="region of interest" description="Disordered" evidence="2">
    <location>
        <begin position="1394"/>
        <end position="1476"/>
    </location>
</feature>
<dbReference type="Gene3D" id="3.30.1490.40">
    <property type="match status" value="1"/>
</dbReference>
<dbReference type="InterPro" id="IPR035445">
    <property type="entry name" value="GYF-like_dom_sf"/>
</dbReference>
<dbReference type="PANTHER" id="PTHR14445:SF36">
    <property type="entry name" value="FI03272P-RELATED"/>
    <property type="match status" value="1"/>
</dbReference>
<feature type="region of interest" description="Disordered" evidence="2">
    <location>
        <begin position="1555"/>
        <end position="1591"/>
    </location>
</feature>
<feature type="region of interest" description="Disordered" evidence="2">
    <location>
        <begin position="852"/>
        <end position="871"/>
    </location>
</feature>
<feature type="compositionally biased region" description="Low complexity" evidence="2">
    <location>
        <begin position="1034"/>
        <end position="1051"/>
    </location>
</feature>
<feature type="coiled-coil region" evidence="1">
    <location>
        <begin position="1284"/>
        <end position="1312"/>
    </location>
</feature>
<feature type="compositionally biased region" description="Low complexity" evidence="2">
    <location>
        <begin position="1172"/>
        <end position="1185"/>
    </location>
</feature>
<dbReference type="InterPro" id="IPR051640">
    <property type="entry name" value="GRB10-interact_GYF"/>
</dbReference>
<dbReference type="GO" id="GO:0005829">
    <property type="term" value="C:cytosol"/>
    <property type="evidence" value="ECO:0007669"/>
    <property type="project" value="TreeGrafter"/>
</dbReference>
<feature type="compositionally biased region" description="Low complexity" evidence="2">
    <location>
        <begin position="259"/>
        <end position="277"/>
    </location>
</feature>
<feature type="compositionally biased region" description="Polar residues" evidence="2">
    <location>
        <begin position="1085"/>
        <end position="1101"/>
    </location>
</feature>
<accession>A0A0M3QYS4</accession>
<feature type="region of interest" description="Disordered" evidence="2">
    <location>
        <begin position="702"/>
        <end position="728"/>
    </location>
</feature>
<feature type="compositionally biased region" description="Polar residues" evidence="2">
    <location>
        <begin position="1016"/>
        <end position="1033"/>
    </location>
</feature>
<feature type="compositionally biased region" description="Basic and acidic residues" evidence="2">
    <location>
        <begin position="1102"/>
        <end position="1153"/>
    </location>
</feature>
<dbReference type="OrthoDB" id="48509at2759"/>
<dbReference type="SUPFAM" id="SSF55277">
    <property type="entry name" value="GYF domain"/>
    <property type="match status" value="1"/>
</dbReference>
<protein>
    <submittedName>
        <fullName evidence="4">CG11148</fullName>
    </submittedName>
</protein>
<dbReference type="EMBL" id="CP012527">
    <property type="protein sequence ID" value="ALC48119.1"/>
    <property type="molecule type" value="Genomic_DNA"/>
</dbReference>
<feature type="compositionally biased region" description="Basic and acidic residues" evidence="2">
    <location>
        <begin position="223"/>
        <end position="244"/>
    </location>
</feature>
<feature type="region of interest" description="Disordered" evidence="2">
    <location>
        <begin position="1006"/>
        <end position="1054"/>
    </location>
</feature>
<dbReference type="PROSITE" id="PS50829">
    <property type="entry name" value="GYF"/>
    <property type="match status" value="1"/>
</dbReference>
<evidence type="ECO:0000256" key="1">
    <source>
        <dbReference type="SAM" id="Coils"/>
    </source>
</evidence>
<feature type="region of interest" description="Disordered" evidence="2">
    <location>
        <begin position="129"/>
        <end position="154"/>
    </location>
</feature>
<organism evidence="4 5">
    <name type="scientific">Drosophila busckii</name>
    <name type="common">Fruit fly</name>
    <dbReference type="NCBI Taxonomy" id="30019"/>
    <lineage>
        <taxon>Eukaryota</taxon>
        <taxon>Metazoa</taxon>
        <taxon>Ecdysozoa</taxon>
        <taxon>Arthropoda</taxon>
        <taxon>Hexapoda</taxon>
        <taxon>Insecta</taxon>
        <taxon>Pterygota</taxon>
        <taxon>Neoptera</taxon>
        <taxon>Endopterygota</taxon>
        <taxon>Diptera</taxon>
        <taxon>Brachycera</taxon>
        <taxon>Muscomorpha</taxon>
        <taxon>Ephydroidea</taxon>
        <taxon>Drosophilidae</taxon>
        <taxon>Drosophila</taxon>
    </lineage>
</organism>
<feature type="compositionally biased region" description="Polar residues" evidence="2">
    <location>
        <begin position="1416"/>
        <end position="1437"/>
    </location>
</feature>
<dbReference type="PANTHER" id="PTHR14445">
    <property type="entry name" value="GRB10 INTERACTING GYF PROTEIN"/>
    <property type="match status" value="1"/>
</dbReference>
<feature type="region of interest" description="Disordered" evidence="2">
    <location>
        <begin position="1234"/>
        <end position="1253"/>
    </location>
</feature>
<feature type="domain" description="GYF" evidence="3">
    <location>
        <begin position="616"/>
        <end position="664"/>
    </location>
</feature>
<dbReference type="SMART" id="SM00444">
    <property type="entry name" value="GYF"/>
    <property type="match status" value="1"/>
</dbReference>
<dbReference type="OMA" id="IAPWSLQ"/>
<evidence type="ECO:0000313" key="4">
    <source>
        <dbReference type="EMBL" id="ALC48119.1"/>
    </source>
</evidence>
<dbReference type="Pfam" id="PF02213">
    <property type="entry name" value="GYF"/>
    <property type="match status" value="1"/>
</dbReference>
<dbReference type="InterPro" id="IPR003169">
    <property type="entry name" value="GYF"/>
</dbReference>
<feature type="region of interest" description="Disordered" evidence="2">
    <location>
        <begin position="319"/>
        <end position="377"/>
    </location>
</feature>
<proteinExistence type="predicted"/>
<evidence type="ECO:0000313" key="5">
    <source>
        <dbReference type="Proteomes" id="UP000494163"/>
    </source>
</evidence>